<dbReference type="SUPFAM" id="SSF88723">
    <property type="entry name" value="PIN domain-like"/>
    <property type="match status" value="1"/>
</dbReference>
<organism evidence="2 3">
    <name type="scientific">Sphingomonas aliaeris</name>
    <dbReference type="NCBI Taxonomy" id="2759526"/>
    <lineage>
        <taxon>Bacteria</taxon>
        <taxon>Pseudomonadati</taxon>
        <taxon>Pseudomonadota</taxon>
        <taxon>Alphaproteobacteria</taxon>
        <taxon>Sphingomonadales</taxon>
        <taxon>Sphingomonadaceae</taxon>
        <taxon>Sphingomonas</taxon>
    </lineage>
</organism>
<dbReference type="PANTHER" id="PTHR36173">
    <property type="entry name" value="RIBONUCLEASE VAPC16-RELATED"/>
    <property type="match status" value="1"/>
</dbReference>
<sequence>MRLLLDTHALIWFLLGNTRLSPSAREAIDDDENVVLVSAVSAMEIATKYRIGKLPDMAGIAGRLSTIVPAQGFATLDITVAHADAAGLLPFDHRDPFDRLLIAQAQVEQALLVSNETLFDRFGVRRLW</sequence>
<protein>
    <submittedName>
        <fullName evidence="2">Type II toxin-antitoxin system VapC family toxin</fullName>
    </submittedName>
</protein>
<dbReference type="InterPro" id="IPR029060">
    <property type="entry name" value="PIN-like_dom_sf"/>
</dbReference>
<dbReference type="InterPro" id="IPR052919">
    <property type="entry name" value="TA_system_RNase"/>
</dbReference>
<evidence type="ECO:0000259" key="1">
    <source>
        <dbReference type="Pfam" id="PF01850"/>
    </source>
</evidence>
<dbReference type="Gene3D" id="3.40.50.1010">
    <property type="entry name" value="5'-nuclease"/>
    <property type="match status" value="1"/>
</dbReference>
<keyword evidence="3" id="KW-1185">Reference proteome</keyword>
<dbReference type="EMBL" id="CP061035">
    <property type="protein sequence ID" value="QQV76915.1"/>
    <property type="molecule type" value="Genomic_DNA"/>
</dbReference>
<dbReference type="InterPro" id="IPR041705">
    <property type="entry name" value="PIN_Sll0205"/>
</dbReference>
<feature type="domain" description="PIN" evidence="1">
    <location>
        <begin position="4"/>
        <end position="122"/>
    </location>
</feature>
<evidence type="ECO:0000313" key="2">
    <source>
        <dbReference type="EMBL" id="QQV76915.1"/>
    </source>
</evidence>
<dbReference type="PANTHER" id="PTHR36173:SF2">
    <property type="entry name" value="RIBONUCLEASE VAPC16"/>
    <property type="match status" value="1"/>
</dbReference>
<dbReference type="InterPro" id="IPR002716">
    <property type="entry name" value="PIN_dom"/>
</dbReference>
<name>A0A974S4B4_9SPHN</name>
<dbReference type="RefSeq" id="WP_202092878.1">
    <property type="nucleotide sequence ID" value="NZ_CP061035.1"/>
</dbReference>
<dbReference type="CDD" id="cd09872">
    <property type="entry name" value="PIN_Sll0205-like"/>
    <property type="match status" value="1"/>
</dbReference>
<accession>A0A974S4B4</accession>
<evidence type="ECO:0000313" key="3">
    <source>
        <dbReference type="Proteomes" id="UP000595894"/>
    </source>
</evidence>
<reference evidence="3" key="1">
    <citation type="submission" date="2020-09" db="EMBL/GenBank/DDBJ databases">
        <title>Sphingomonas sp., a new species isolated from pork steak.</title>
        <authorList>
            <person name="Heidler von Heilborn D."/>
        </authorList>
    </citation>
    <scope>NUCLEOTIDE SEQUENCE [LARGE SCALE GENOMIC DNA]</scope>
</reference>
<dbReference type="AlphaFoldDB" id="A0A974S4B4"/>
<gene>
    <name evidence="2" type="ORF">H5J25_16255</name>
</gene>
<dbReference type="Pfam" id="PF01850">
    <property type="entry name" value="PIN"/>
    <property type="match status" value="1"/>
</dbReference>
<proteinExistence type="predicted"/>
<dbReference type="Proteomes" id="UP000595894">
    <property type="component" value="Chromosome"/>
</dbReference>
<dbReference type="KEGG" id="sari:H5J25_16255"/>